<dbReference type="InterPro" id="IPR051213">
    <property type="entry name" value="START_lipid_transfer"/>
</dbReference>
<dbReference type="PROSITE" id="PS50848">
    <property type="entry name" value="START"/>
    <property type="match status" value="1"/>
</dbReference>
<sequence length="461" mass="50110">MALYHHVKSKSGSTSPQDGSSSSGSTTDSQRDSPIANGPVLAHAHACLKKSQLMFHKGLLLETQTLFMDLREYLFRQCRGSEARRVWSWVTRQRAFVMCVSRLRELREASEMMGEGGGWTEIPAGRKGIKVYYRQENDEARSVTVRVGGVVDVSYLRLLHVVTEPTLVPSWMPMVSKASLVPMKTPRGSSTLTCVYTLQMIPIVLSPREFVVDYCNTVDGSGRIWACMHSVDESSPPPDMAGRVVAAPPRGVIRGHMRKSISVVQPTAANSTYLEAISNVDVKFALPTSLQIYISKIAGLHGFLSLAKAAGFAESGSEFADRMPAKLQAAKDIQHRISRAMASGAAKGDDKGLASAPLEFPLLDLLDREVSMVSSLSSDAIESSPGSSVATQQVREAATPPHQEAKCGALRGFDMASWASKLLADWQATVRGLGGCMPSVEAARRRQMEEQALELLTDQLN</sequence>
<feature type="compositionally biased region" description="Low complexity" evidence="1">
    <location>
        <begin position="10"/>
        <end position="28"/>
    </location>
</feature>
<dbReference type="PANTHER" id="PTHR19308">
    <property type="entry name" value="PHOSPHATIDYLCHOLINE TRANSFER PROTEIN"/>
    <property type="match status" value="1"/>
</dbReference>
<dbReference type="PANTHER" id="PTHR19308:SF14">
    <property type="entry name" value="START DOMAIN-CONTAINING PROTEIN"/>
    <property type="match status" value="1"/>
</dbReference>
<keyword evidence="4" id="KW-1185">Reference proteome</keyword>
<protein>
    <recommendedName>
        <fullName evidence="2">START domain-containing protein</fullName>
    </recommendedName>
</protein>
<dbReference type="Pfam" id="PF01852">
    <property type="entry name" value="START"/>
    <property type="match status" value="1"/>
</dbReference>
<evidence type="ECO:0000256" key="1">
    <source>
        <dbReference type="SAM" id="MobiDB-lite"/>
    </source>
</evidence>
<accession>A0A0G4G7X7</accession>
<feature type="region of interest" description="Disordered" evidence="1">
    <location>
        <begin position="1"/>
        <end position="36"/>
    </location>
</feature>
<evidence type="ECO:0000313" key="3">
    <source>
        <dbReference type="EMBL" id="CEM24603.1"/>
    </source>
</evidence>
<dbReference type="SUPFAM" id="SSF55961">
    <property type="entry name" value="Bet v1-like"/>
    <property type="match status" value="1"/>
</dbReference>
<dbReference type="GO" id="GO:0005737">
    <property type="term" value="C:cytoplasm"/>
    <property type="evidence" value="ECO:0007669"/>
    <property type="project" value="UniProtKB-ARBA"/>
</dbReference>
<gene>
    <name evidence="3" type="ORF">Vbra_17199</name>
</gene>
<evidence type="ECO:0000313" key="4">
    <source>
        <dbReference type="Proteomes" id="UP000041254"/>
    </source>
</evidence>
<reference evidence="3 4" key="1">
    <citation type="submission" date="2014-11" db="EMBL/GenBank/DDBJ databases">
        <authorList>
            <person name="Zhu J."/>
            <person name="Qi W."/>
            <person name="Song R."/>
        </authorList>
    </citation>
    <scope>NUCLEOTIDE SEQUENCE [LARGE SCALE GENOMIC DNA]</scope>
</reference>
<dbReference type="InterPro" id="IPR023393">
    <property type="entry name" value="START-like_dom_sf"/>
</dbReference>
<dbReference type="Proteomes" id="UP000041254">
    <property type="component" value="Unassembled WGS sequence"/>
</dbReference>
<dbReference type="GO" id="GO:0008289">
    <property type="term" value="F:lipid binding"/>
    <property type="evidence" value="ECO:0007669"/>
    <property type="project" value="InterPro"/>
</dbReference>
<dbReference type="InParanoid" id="A0A0G4G7X7"/>
<dbReference type="Gene3D" id="3.30.530.20">
    <property type="match status" value="1"/>
</dbReference>
<evidence type="ECO:0000259" key="2">
    <source>
        <dbReference type="PROSITE" id="PS50848"/>
    </source>
</evidence>
<organism evidence="3 4">
    <name type="scientific">Vitrella brassicaformis (strain CCMP3155)</name>
    <dbReference type="NCBI Taxonomy" id="1169540"/>
    <lineage>
        <taxon>Eukaryota</taxon>
        <taxon>Sar</taxon>
        <taxon>Alveolata</taxon>
        <taxon>Colpodellida</taxon>
        <taxon>Vitrellaceae</taxon>
        <taxon>Vitrella</taxon>
    </lineage>
</organism>
<dbReference type="InterPro" id="IPR002913">
    <property type="entry name" value="START_lipid-bd_dom"/>
</dbReference>
<dbReference type="EMBL" id="CDMY01000584">
    <property type="protein sequence ID" value="CEM24603.1"/>
    <property type="molecule type" value="Genomic_DNA"/>
</dbReference>
<dbReference type="VEuPathDB" id="CryptoDB:Vbra_17199"/>
<proteinExistence type="predicted"/>
<feature type="domain" description="START" evidence="2">
    <location>
        <begin position="118"/>
        <end position="295"/>
    </location>
</feature>
<dbReference type="AlphaFoldDB" id="A0A0G4G7X7"/>
<name>A0A0G4G7X7_VITBC</name>